<sequence length="87" mass="9925">MMMMTTTSQSGDDLRRPIIKSGPKFLSRLRHYLFADLDVQSDVTSHLRPFPSAPVPLRSRRLSLPERASELLRSLSRIVAEPIPYCN</sequence>
<dbReference type="Proteomes" id="UP001497444">
    <property type="component" value="Chromosome 17"/>
</dbReference>
<evidence type="ECO:0000313" key="1">
    <source>
        <dbReference type="EMBL" id="CAK9265175.1"/>
    </source>
</evidence>
<dbReference type="EMBL" id="OZ020112">
    <property type="protein sequence ID" value="CAK9265175.1"/>
    <property type="molecule type" value="Genomic_DNA"/>
</dbReference>
<keyword evidence="2" id="KW-1185">Reference proteome</keyword>
<name>A0ABP0WE92_9BRYO</name>
<proteinExistence type="predicted"/>
<protein>
    <submittedName>
        <fullName evidence="1">Uncharacterized protein</fullName>
    </submittedName>
</protein>
<accession>A0ABP0WE92</accession>
<reference evidence="1" key="1">
    <citation type="submission" date="2024-02" db="EMBL/GenBank/DDBJ databases">
        <authorList>
            <consortium name="ELIXIR-Norway"/>
            <consortium name="Elixir Norway"/>
        </authorList>
    </citation>
    <scope>NUCLEOTIDE SEQUENCE</scope>
</reference>
<organism evidence="1 2">
    <name type="scientific">Sphagnum jensenii</name>
    <dbReference type="NCBI Taxonomy" id="128206"/>
    <lineage>
        <taxon>Eukaryota</taxon>
        <taxon>Viridiplantae</taxon>
        <taxon>Streptophyta</taxon>
        <taxon>Embryophyta</taxon>
        <taxon>Bryophyta</taxon>
        <taxon>Sphagnophytina</taxon>
        <taxon>Sphagnopsida</taxon>
        <taxon>Sphagnales</taxon>
        <taxon>Sphagnaceae</taxon>
        <taxon>Sphagnum</taxon>
    </lineage>
</organism>
<gene>
    <name evidence="1" type="ORF">CSSPJE1EN1_LOCUS10653</name>
</gene>
<evidence type="ECO:0000313" key="2">
    <source>
        <dbReference type="Proteomes" id="UP001497444"/>
    </source>
</evidence>